<dbReference type="SUPFAM" id="SSF52777">
    <property type="entry name" value="CoA-dependent acyltransferases"/>
    <property type="match status" value="1"/>
</dbReference>
<dbReference type="InterPro" id="IPR009721">
    <property type="entry name" value="O-acyltransferase_WSD1_C"/>
</dbReference>
<evidence type="ECO:0000256" key="9">
    <source>
        <dbReference type="ARBA" id="ARBA00023315"/>
    </source>
</evidence>
<proteinExistence type="inferred from homology"/>
<keyword evidence="15" id="KW-1185">Reference proteome</keyword>
<comment type="pathway">
    <text evidence="1 11">Glycerolipid metabolism; triacylglycerol biosynthesis.</text>
</comment>
<dbReference type="InterPro" id="IPR004255">
    <property type="entry name" value="O-acyltransferase_WSD1_N"/>
</dbReference>
<feature type="domain" description="O-acyltransferase WSD1 C-terminal" evidence="13">
    <location>
        <begin position="371"/>
        <end position="512"/>
    </location>
</feature>
<evidence type="ECO:0000256" key="6">
    <source>
        <dbReference type="ARBA" id="ARBA00022679"/>
    </source>
</evidence>
<keyword evidence="5 11" id="KW-0444">Lipid biosynthesis</keyword>
<evidence type="ECO:0000256" key="10">
    <source>
        <dbReference type="ARBA" id="ARBA00048109"/>
    </source>
</evidence>
<dbReference type="InterPro" id="IPR045034">
    <property type="entry name" value="O-acyltransferase_WSD1-like"/>
</dbReference>
<evidence type="ECO:0000313" key="14">
    <source>
        <dbReference type="EMBL" id="GJF11805.1"/>
    </source>
</evidence>
<evidence type="ECO:0000256" key="1">
    <source>
        <dbReference type="ARBA" id="ARBA00004771"/>
    </source>
</evidence>
<dbReference type="PANTHER" id="PTHR31650">
    <property type="entry name" value="O-ACYLTRANSFERASE (WSD1-LIKE) FAMILY PROTEIN"/>
    <property type="match status" value="1"/>
</dbReference>
<keyword evidence="7 11" id="KW-0319">Glycerol metabolism</keyword>
<dbReference type="Proteomes" id="UP001060504">
    <property type="component" value="Unassembled WGS sequence"/>
</dbReference>
<evidence type="ECO:0000256" key="11">
    <source>
        <dbReference type="RuleBase" id="RU361241"/>
    </source>
</evidence>
<organism evidence="14 15">
    <name type="scientific">Mycolicibacterium cyprinidarum</name>
    <dbReference type="NCBI Taxonomy" id="2860311"/>
    <lineage>
        <taxon>Bacteria</taxon>
        <taxon>Bacillati</taxon>
        <taxon>Actinomycetota</taxon>
        <taxon>Actinomycetes</taxon>
        <taxon>Mycobacteriales</taxon>
        <taxon>Mycobacteriaceae</taxon>
        <taxon>Mycolicibacterium</taxon>
    </lineage>
</organism>
<accession>A0ABQ4V794</accession>
<comment type="catalytic activity">
    <reaction evidence="10 11">
        <text>an acyl-CoA + a 1,2-diacyl-sn-glycerol = a triacyl-sn-glycerol + CoA</text>
        <dbReference type="Rhea" id="RHEA:10868"/>
        <dbReference type="ChEBI" id="CHEBI:17815"/>
        <dbReference type="ChEBI" id="CHEBI:57287"/>
        <dbReference type="ChEBI" id="CHEBI:58342"/>
        <dbReference type="ChEBI" id="CHEBI:64615"/>
        <dbReference type="EC" id="2.3.1.20"/>
    </reaction>
</comment>
<gene>
    <name evidence="14" type="ORF">NGTWS1702_09610</name>
</gene>
<dbReference type="EC" id="2.3.1.20" evidence="4 11"/>
<evidence type="ECO:0000256" key="5">
    <source>
        <dbReference type="ARBA" id="ARBA00022516"/>
    </source>
</evidence>
<evidence type="ECO:0000313" key="15">
    <source>
        <dbReference type="Proteomes" id="UP001060504"/>
    </source>
</evidence>
<dbReference type="NCBIfam" id="TIGR02946">
    <property type="entry name" value="acyl_WS_DGAT"/>
    <property type="match status" value="1"/>
</dbReference>
<evidence type="ECO:0000259" key="12">
    <source>
        <dbReference type="Pfam" id="PF03007"/>
    </source>
</evidence>
<evidence type="ECO:0000256" key="8">
    <source>
        <dbReference type="ARBA" id="ARBA00023098"/>
    </source>
</evidence>
<comment type="similarity">
    <text evidence="3 11">Belongs to the long-chain O-acyltransferase family.</text>
</comment>
<comment type="caution">
    <text evidence="14">The sequence shown here is derived from an EMBL/GenBank/DDBJ whole genome shotgun (WGS) entry which is preliminary data.</text>
</comment>
<comment type="pathway">
    <text evidence="2">Lipid metabolism.</text>
</comment>
<evidence type="ECO:0000256" key="4">
    <source>
        <dbReference type="ARBA" id="ARBA00013244"/>
    </source>
</evidence>
<keyword evidence="6 11" id="KW-0808">Transferase</keyword>
<evidence type="ECO:0000256" key="7">
    <source>
        <dbReference type="ARBA" id="ARBA00022798"/>
    </source>
</evidence>
<evidence type="ECO:0000256" key="3">
    <source>
        <dbReference type="ARBA" id="ARBA00009587"/>
    </source>
</evidence>
<name>A0ABQ4V794_9MYCO</name>
<sequence length="517" mass="56539">MFDIRWRVADGSMIPRANRGLVHPFSAGTDSVDNVTRLSGDEREGGAEMVTRLSASDATFFKMENSATPMYVGSLLILRKPRGGLSYETVLATVEQRLPQIPRYRQKVREVRFGLSRPVWVDDRDFDITYHIRRSALPSPGSDSQLHELIARLGSRPLDKSRPLWEMYLVEGLAKNRIAIYTKSHQALVNGMSALEIGHVIADRTQKPPVFGEDIWIPSREPSDRQLVFGALGEWVARPTAQAAALRSVVTDTVTTTSHLVDLGRRVAEVARTVARGTAPSSPLNTTVSRNRRFSVSAGSLEVFRHLRARYDCDVNDVVLAVVAGALRNWLLSRGEPVTSTTTVRAMAPMSVYPDAELHSSGPGQAISEVSPFLVDLPVGEANPVVRLSQITHATESHPTAASLVDARTIVTLTGFGPPTLHAMGIRVATSFSARQFNLLITNVPGAQKQMYIAGTKLVETYAVPPLLHNQVLAIGVTSYNGMLYFGINADRDAMSDVDMLPGLLREALDELVEAAQ</sequence>
<dbReference type="InterPro" id="IPR014292">
    <property type="entry name" value="Acyl_transf_WS/DGAT"/>
</dbReference>
<dbReference type="Pfam" id="PF06974">
    <property type="entry name" value="WS_DGAT_C"/>
    <property type="match status" value="1"/>
</dbReference>
<evidence type="ECO:0000259" key="13">
    <source>
        <dbReference type="Pfam" id="PF06974"/>
    </source>
</evidence>
<evidence type="ECO:0000256" key="2">
    <source>
        <dbReference type="ARBA" id="ARBA00005189"/>
    </source>
</evidence>
<reference evidence="14 15" key="1">
    <citation type="submission" date="2021-08" db="EMBL/GenBank/DDBJ databases">
        <title>Draft genome sequence of Mycolicibacterium sp. NGTWS1702 strain.</title>
        <authorList>
            <person name="Matsumoto M."/>
            <person name="Tang B.C.C."/>
            <person name="Machida Y."/>
            <person name="Matoyama H."/>
            <person name="Kishihara T."/>
            <person name="Sato S."/>
            <person name="Kondo I."/>
            <person name="Sano M."/>
            <person name="Kato G."/>
        </authorList>
    </citation>
    <scope>NUCLEOTIDE SEQUENCE [LARGE SCALE GENOMIC DNA]</scope>
    <source>
        <strain evidence="14 15">NGTWSNA01</strain>
    </source>
</reference>
<keyword evidence="9 11" id="KW-0012">Acyltransferase</keyword>
<dbReference type="PANTHER" id="PTHR31650:SF1">
    <property type="entry name" value="WAX ESTER SYNTHASE_DIACYLGLYCEROL ACYLTRANSFERASE 4-RELATED"/>
    <property type="match status" value="1"/>
</dbReference>
<dbReference type="Pfam" id="PF03007">
    <property type="entry name" value="WS_DGAT_cat"/>
    <property type="match status" value="1"/>
</dbReference>
<keyword evidence="8 11" id="KW-0443">Lipid metabolism</keyword>
<dbReference type="EMBL" id="BPRH01001032">
    <property type="protein sequence ID" value="GJF11805.1"/>
    <property type="molecule type" value="Genomic_DNA"/>
</dbReference>
<protein>
    <recommendedName>
        <fullName evidence="4 11">Diacylglycerol O-acyltransferase</fullName>
        <ecNumber evidence="4 11">2.3.1.20</ecNumber>
    </recommendedName>
</protein>
<feature type="domain" description="O-acyltransferase WSD1-like N-terminal" evidence="12">
    <location>
        <begin position="53"/>
        <end position="319"/>
    </location>
</feature>